<protein>
    <submittedName>
        <fullName evidence="4">Nicotinic acid phosphoribosyltransferase</fullName>
    </submittedName>
</protein>
<keyword evidence="1 4" id="KW-0808">Transferase</keyword>
<dbReference type="CDD" id="cd01571">
    <property type="entry name" value="NAPRTase_B"/>
    <property type="match status" value="1"/>
</dbReference>
<dbReference type="InterPro" id="IPR013785">
    <property type="entry name" value="Aldolase_TIM"/>
</dbReference>
<dbReference type="Pfam" id="PF01729">
    <property type="entry name" value="QRPTase_C"/>
    <property type="match status" value="1"/>
</dbReference>
<dbReference type="Proteomes" id="UP000006061">
    <property type="component" value="Chromosome"/>
</dbReference>
<dbReference type="KEGG" id="amo:Anamo_1712"/>
<evidence type="ECO:0000256" key="1">
    <source>
        <dbReference type="ARBA" id="ARBA00022679"/>
    </source>
</evidence>
<evidence type="ECO:0000259" key="2">
    <source>
        <dbReference type="Pfam" id="PF01729"/>
    </source>
</evidence>
<reference evidence="5" key="1">
    <citation type="journal article" date="2013" name="Stand. Genomic Sci.">
        <title>Complete genome sequence of the moderate thermophile Anaerobaculum mobile type strain (NGA(T)).</title>
        <authorList>
            <person name="Mavromatis K."/>
            <person name="Stackebrandt E."/>
            <person name="Held B."/>
            <person name="Lapidus A."/>
            <person name="Nolan M."/>
            <person name="Lucas S."/>
            <person name="Hammon N."/>
            <person name="Deshpande S."/>
            <person name="Cheng J.F."/>
            <person name="Tapia R."/>
            <person name="Goodwin L.A."/>
            <person name="Pitluck S."/>
            <person name="Liolios K."/>
            <person name="Pagani I."/>
            <person name="Ivanova N."/>
            <person name="Mikhailova N."/>
            <person name="Huntemann M."/>
            <person name="Pati A."/>
            <person name="Chen A."/>
            <person name="Palaniappan K."/>
            <person name="Land M."/>
            <person name="Rohde M."/>
            <person name="Spring S."/>
            <person name="Goker M."/>
            <person name="Woyke T."/>
            <person name="Detter J.C."/>
            <person name="Bristow J."/>
            <person name="Eisen J.A."/>
            <person name="Markowitz V."/>
            <person name="Hugenholtz P."/>
            <person name="Klenk H.P."/>
            <person name="Kyrpides N.C."/>
        </authorList>
    </citation>
    <scope>NUCLEOTIDE SEQUENCE</scope>
    <source>
        <strain evidence="5">ATCC BAA-54 / DSM 13181 / NGA</strain>
    </source>
</reference>
<dbReference type="SUPFAM" id="SSF54675">
    <property type="entry name" value="Nicotinate/Quinolinate PRTase N-terminal domain-like"/>
    <property type="match status" value="1"/>
</dbReference>
<evidence type="ECO:0000313" key="4">
    <source>
        <dbReference type="EMBL" id="AFM22304.1"/>
    </source>
</evidence>
<dbReference type="Gene3D" id="3.20.20.70">
    <property type="entry name" value="Aldolase class I"/>
    <property type="match status" value="1"/>
</dbReference>
<dbReference type="PANTHER" id="PTHR43202:SF1">
    <property type="entry name" value="NICOTINATE PHOSPHORIBOSYLTRANSFERASE"/>
    <property type="match status" value="1"/>
</dbReference>
<dbReference type="InterPro" id="IPR002638">
    <property type="entry name" value="Quinolinate_PRibosylTrfase_C"/>
</dbReference>
<dbReference type="NCBIfam" id="NF006415">
    <property type="entry name" value="PRK08662.1"/>
    <property type="match status" value="1"/>
</dbReference>
<dbReference type="InterPro" id="IPR036068">
    <property type="entry name" value="Nicotinate_pribotase-like_C"/>
</dbReference>
<gene>
    <name evidence="4" type="ordered locus">Anamo_1712</name>
</gene>
<organism evidence="4 5">
    <name type="scientific">Acetomicrobium mobile (strain ATCC BAA-54 / DSM 13181 / JCM 12221 / NGA)</name>
    <name type="common">Anaerobaculum mobile</name>
    <dbReference type="NCBI Taxonomy" id="891968"/>
    <lineage>
        <taxon>Bacteria</taxon>
        <taxon>Thermotogati</taxon>
        <taxon>Synergistota</taxon>
        <taxon>Synergistia</taxon>
        <taxon>Synergistales</taxon>
        <taxon>Acetomicrobiaceae</taxon>
        <taxon>Acetomicrobium</taxon>
    </lineage>
</organism>
<evidence type="ECO:0000259" key="3">
    <source>
        <dbReference type="Pfam" id="PF02749"/>
    </source>
</evidence>
<dbReference type="AlphaFoldDB" id="I4BYE7"/>
<sequence>MKMKNIEYFDDVRSLQLSPRKFLSADHDEIMAGYTTDIYFVKTRDLLKENGRLDVPVVAEIFSKESGVFAGLSEVLSLLKDKGVKVYALEEGMAFSPKEVVCRIHGPYGSFGMYETVILGFLASSSGWATAARECVKAAEGKPVLCFGARHVHPAVAPVMERVALVAGGCTGASCILGAKLAGAEPQGTIPHAAVLIVGDTVRTAILYDSVLPEQESRIILVDTFKDEAEESLLVARALRKKLDGVRLDTPGERGGVSPSLVREVRWRLNMEGFSHVQIVVSGGLNPDKIRLLSQAGADVFGVGSYIAHATPRDMTMDLKVIDGTPIAKRGRLPGIEENPRLKRFL</sequence>
<dbReference type="InterPro" id="IPR053190">
    <property type="entry name" value="NAPRTase-like"/>
</dbReference>
<dbReference type="PATRIC" id="fig|891968.3.peg.1704"/>
<feature type="domain" description="Quinolinate phosphoribosyl transferase C-terminal" evidence="2">
    <location>
        <begin position="129"/>
        <end position="318"/>
    </location>
</feature>
<proteinExistence type="predicted"/>
<keyword evidence="4" id="KW-0328">Glycosyltransferase</keyword>
<name>I4BYE7_ACEMN</name>
<dbReference type="STRING" id="891968.Anamo_1712"/>
<dbReference type="InterPro" id="IPR022412">
    <property type="entry name" value="Quinolinate_PRibosylTrfase_N"/>
</dbReference>
<evidence type="ECO:0000313" key="5">
    <source>
        <dbReference type="Proteomes" id="UP000006061"/>
    </source>
</evidence>
<dbReference type="Pfam" id="PF02749">
    <property type="entry name" value="QRPTase_N"/>
    <property type="match status" value="1"/>
</dbReference>
<accession>I4BYE7</accession>
<dbReference type="HOGENOM" id="CLU_043773_0_0_0"/>
<dbReference type="SUPFAM" id="SSF51690">
    <property type="entry name" value="Nicotinate/Quinolinate PRTase C-terminal domain-like"/>
    <property type="match status" value="1"/>
</dbReference>
<dbReference type="InterPro" id="IPR037128">
    <property type="entry name" value="Quinolinate_PRibosylTase_N_sf"/>
</dbReference>
<dbReference type="PANTHER" id="PTHR43202">
    <property type="entry name" value="NICOTINATE-NUCLEOTIDE PYROPHOSPHORYLASE"/>
    <property type="match status" value="1"/>
</dbReference>
<dbReference type="InterPro" id="IPR035809">
    <property type="entry name" value="NAPRTase_arc-type"/>
</dbReference>
<dbReference type="GO" id="GO:0009435">
    <property type="term" value="P:NAD+ biosynthetic process"/>
    <property type="evidence" value="ECO:0007669"/>
    <property type="project" value="InterPro"/>
</dbReference>
<dbReference type="EMBL" id="CP003198">
    <property type="protein sequence ID" value="AFM22304.1"/>
    <property type="molecule type" value="Genomic_DNA"/>
</dbReference>
<feature type="domain" description="Quinolinate phosphoribosyl transferase N-terminal" evidence="3">
    <location>
        <begin position="37"/>
        <end position="126"/>
    </location>
</feature>
<keyword evidence="5" id="KW-1185">Reference proteome</keyword>
<dbReference type="Gene3D" id="3.90.1170.20">
    <property type="entry name" value="Quinolinate phosphoribosyl transferase, N-terminal domain"/>
    <property type="match status" value="1"/>
</dbReference>
<dbReference type="eggNOG" id="COG1488">
    <property type="taxonomic scope" value="Bacteria"/>
</dbReference>
<dbReference type="GO" id="GO:0004514">
    <property type="term" value="F:nicotinate-nucleotide diphosphorylase (carboxylating) activity"/>
    <property type="evidence" value="ECO:0007669"/>
    <property type="project" value="InterPro"/>
</dbReference>